<name>A0A365H8H8_9ACTN</name>
<protein>
    <submittedName>
        <fullName evidence="1">Uncharacterized protein</fullName>
    </submittedName>
</protein>
<gene>
    <name evidence="1" type="ORF">DPM19_12140</name>
</gene>
<organism evidence="1 2">
    <name type="scientific">Actinomadura craniellae</name>
    <dbReference type="NCBI Taxonomy" id="2231787"/>
    <lineage>
        <taxon>Bacteria</taxon>
        <taxon>Bacillati</taxon>
        <taxon>Actinomycetota</taxon>
        <taxon>Actinomycetes</taxon>
        <taxon>Streptosporangiales</taxon>
        <taxon>Thermomonosporaceae</taxon>
        <taxon>Actinomadura</taxon>
    </lineage>
</organism>
<dbReference type="EMBL" id="QLYX01000004">
    <property type="protein sequence ID" value="RAY15434.1"/>
    <property type="molecule type" value="Genomic_DNA"/>
</dbReference>
<dbReference type="Proteomes" id="UP000251891">
    <property type="component" value="Unassembled WGS sequence"/>
</dbReference>
<evidence type="ECO:0000313" key="1">
    <source>
        <dbReference type="EMBL" id="RAY15434.1"/>
    </source>
</evidence>
<dbReference type="AlphaFoldDB" id="A0A365H8H8"/>
<dbReference type="OrthoDB" id="3212632at2"/>
<proteinExistence type="predicted"/>
<accession>A0A365H8H8</accession>
<keyword evidence="2" id="KW-1185">Reference proteome</keyword>
<reference evidence="1 2" key="1">
    <citation type="submission" date="2018-06" db="EMBL/GenBank/DDBJ databases">
        <title>Actinomadura craniellae sp. nov. isolated from marine sponge Craniella sp.</title>
        <authorList>
            <person name="Li L."/>
            <person name="Xu Q.H."/>
            <person name="Lin H.W."/>
            <person name="Lu Y.H."/>
        </authorList>
    </citation>
    <scope>NUCLEOTIDE SEQUENCE [LARGE SCALE GENOMIC DNA]</scope>
    <source>
        <strain evidence="1 2">LHW63021</strain>
    </source>
</reference>
<comment type="caution">
    <text evidence="1">The sequence shown here is derived from an EMBL/GenBank/DDBJ whole genome shotgun (WGS) entry which is preliminary data.</text>
</comment>
<evidence type="ECO:0000313" key="2">
    <source>
        <dbReference type="Proteomes" id="UP000251891"/>
    </source>
</evidence>
<dbReference type="RefSeq" id="WP_111866288.1">
    <property type="nucleotide sequence ID" value="NZ_QLYX01000004.1"/>
</dbReference>
<sequence length="195" mass="21239">MPTPALPTPEQVAEEAARILDAIHGDPEYQRLLEGCVRYDNDWQCAAGVWTISRWNVRADAAPLIEEALRALALKGAVYKLTGDVAAAELPIARPVDEVTHAVLAQRYVTECIACRAGIAFIHMTDTEQEAPPYRAGGYTHTAYTKAWGQPPARYWLDADEHARRAAVLDALLSGVGVHDLGRSHTIAFDTALPA</sequence>